<evidence type="ECO:0000256" key="1">
    <source>
        <dbReference type="SAM" id="Phobius"/>
    </source>
</evidence>
<keyword evidence="1" id="KW-0472">Membrane</keyword>
<keyword evidence="3" id="KW-1185">Reference proteome</keyword>
<evidence type="ECO:0000313" key="2">
    <source>
        <dbReference type="EMBL" id="PQJ09724.1"/>
    </source>
</evidence>
<dbReference type="EMBL" id="PPSL01000005">
    <property type="protein sequence ID" value="PQJ09724.1"/>
    <property type="molecule type" value="Genomic_DNA"/>
</dbReference>
<feature type="transmembrane region" description="Helical" evidence="1">
    <location>
        <begin position="74"/>
        <end position="98"/>
    </location>
</feature>
<evidence type="ECO:0000313" key="3">
    <source>
        <dbReference type="Proteomes" id="UP000239872"/>
    </source>
</evidence>
<dbReference type="OrthoDB" id="886692at2"/>
<keyword evidence="1" id="KW-1133">Transmembrane helix</keyword>
<keyword evidence="1" id="KW-0812">Transmembrane</keyword>
<name>A0A2S7SSK2_9BACT</name>
<reference evidence="2 3" key="1">
    <citation type="submission" date="2018-01" db="EMBL/GenBank/DDBJ databases">
        <title>A novel member of the phylum Bacteroidetes isolated from glacier ice.</title>
        <authorList>
            <person name="Liu Q."/>
            <person name="Xin Y.-H."/>
        </authorList>
    </citation>
    <scope>NUCLEOTIDE SEQUENCE [LARGE SCALE GENOMIC DNA]</scope>
    <source>
        <strain evidence="2 3">RB1R16</strain>
    </source>
</reference>
<comment type="caution">
    <text evidence="2">The sequence shown here is derived from an EMBL/GenBank/DDBJ whole genome shotgun (WGS) entry which is preliminary data.</text>
</comment>
<gene>
    <name evidence="2" type="ORF">CJD36_017495</name>
</gene>
<proteinExistence type="predicted"/>
<protein>
    <submittedName>
        <fullName evidence="2">Uncharacterized protein</fullName>
    </submittedName>
</protein>
<sequence>MSDDNKSQHILNTSSNLFGFCFVVFISLRALKISERSIIDECTALSMFLFISSCLLSFLSIRSKTNRSAFYERIADYVFLTGLLTLFITTVFVVFNVIQ</sequence>
<feature type="transmembrane region" description="Helical" evidence="1">
    <location>
        <begin position="12"/>
        <end position="31"/>
    </location>
</feature>
<feature type="transmembrane region" description="Helical" evidence="1">
    <location>
        <begin position="43"/>
        <end position="62"/>
    </location>
</feature>
<organism evidence="2 3">
    <name type="scientific">Flavipsychrobacter stenotrophus</name>
    <dbReference type="NCBI Taxonomy" id="2077091"/>
    <lineage>
        <taxon>Bacteria</taxon>
        <taxon>Pseudomonadati</taxon>
        <taxon>Bacteroidota</taxon>
        <taxon>Chitinophagia</taxon>
        <taxon>Chitinophagales</taxon>
        <taxon>Chitinophagaceae</taxon>
        <taxon>Flavipsychrobacter</taxon>
    </lineage>
</organism>
<dbReference type="RefSeq" id="WP_105040496.1">
    <property type="nucleotide sequence ID" value="NZ_PPSL01000005.1"/>
</dbReference>
<accession>A0A2S7SSK2</accession>
<dbReference type="AlphaFoldDB" id="A0A2S7SSK2"/>
<dbReference type="Proteomes" id="UP000239872">
    <property type="component" value="Unassembled WGS sequence"/>
</dbReference>